<sequence length="367" mass="41229">MEFKASKSPYAACKFILENSKLDYVMFQAAGAIKEAVVREWSLLADDDVKSLRNYLLQYVTQRPELQGYVREQVLQAVAVIFKRGSLQTTQGADHEQLMSDVTGLIGTGNPSMQSLGCSILMALMNEYSTTTHSSSIGLSWEFHLTAKRTFETRDLKRVFQLCVQVLQQLESMTVAPSRDVVVLINKFLAITEQVLSWRFTAYNLPGRFALVMENSQSCALMPGPAWRDILMDPAIVQFFFRIHDKVRSNPELAHHTLQCLCQLASIRGTVFNNDEMKVAYLKNYLQCYILLISREDIAECEVLGVATAISRLALFFPVAFFANMPEEIGKHLKVALTKLSCQFCRLAAQQQGVSASSLLMILALIL</sequence>
<dbReference type="PANTHER" id="PTHR12596">
    <property type="entry name" value="EXPORTIN 4,7-RELATED"/>
    <property type="match status" value="1"/>
</dbReference>
<dbReference type="InterPro" id="IPR044189">
    <property type="entry name" value="XPO4/7-like"/>
</dbReference>
<evidence type="ECO:0000256" key="5">
    <source>
        <dbReference type="ARBA" id="ARBA00022490"/>
    </source>
</evidence>
<gene>
    <name evidence="11" type="primary">LOC106819632</name>
</gene>
<dbReference type="InterPro" id="IPR016024">
    <property type="entry name" value="ARM-type_fold"/>
</dbReference>
<keyword evidence="10" id="KW-1185">Reference proteome</keyword>
<evidence type="ECO:0000256" key="3">
    <source>
        <dbReference type="ARBA" id="ARBA00009466"/>
    </source>
</evidence>
<evidence type="ECO:0000256" key="7">
    <source>
        <dbReference type="ARBA" id="ARBA00023242"/>
    </source>
</evidence>
<accession>A0ABM1F5K3</accession>
<evidence type="ECO:0000256" key="4">
    <source>
        <dbReference type="ARBA" id="ARBA00022448"/>
    </source>
</evidence>
<dbReference type="PANTHER" id="PTHR12596:SF1">
    <property type="entry name" value="EXPORTIN-4"/>
    <property type="match status" value="1"/>
</dbReference>
<comment type="similarity">
    <text evidence="3">Belongs to the exportin family.</text>
</comment>
<keyword evidence="6" id="KW-0653">Protein transport</keyword>
<keyword evidence="5" id="KW-0963">Cytoplasm</keyword>
<protein>
    <recommendedName>
        <fullName evidence="8">Exportin-4</fullName>
    </recommendedName>
</protein>
<evidence type="ECO:0000313" key="10">
    <source>
        <dbReference type="Proteomes" id="UP000695022"/>
    </source>
</evidence>
<evidence type="ECO:0000256" key="8">
    <source>
        <dbReference type="ARBA" id="ARBA00040444"/>
    </source>
</evidence>
<keyword evidence="7" id="KW-0539">Nucleus</keyword>
<dbReference type="Proteomes" id="UP000695022">
    <property type="component" value="Unplaced"/>
</dbReference>
<feature type="domain" description="Importin N-terminal" evidence="9">
    <location>
        <begin position="5"/>
        <end position="61"/>
    </location>
</feature>
<comment type="subcellular location">
    <subcellularLocation>
        <location evidence="2">Cytoplasm</location>
    </subcellularLocation>
    <subcellularLocation>
        <location evidence="1">Nucleus</location>
    </subcellularLocation>
</comment>
<dbReference type="InterPro" id="IPR011989">
    <property type="entry name" value="ARM-like"/>
</dbReference>
<keyword evidence="4" id="KW-0813">Transport</keyword>
<evidence type="ECO:0000259" key="9">
    <source>
        <dbReference type="Pfam" id="PF03810"/>
    </source>
</evidence>
<dbReference type="Gene3D" id="1.25.10.10">
    <property type="entry name" value="Leucine-rich Repeat Variant"/>
    <property type="match status" value="1"/>
</dbReference>
<feature type="non-terminal residue" evidence="11">
    <location>
        <position position="367"/>
    </location>
</feature>
<dbReference type="InterPro" id="IPR001494">
    <property type="entry name" value="Importin-beta_N"/>
</dbReference>
<evidence type="ECO:0000313" key="11">
    <source>
        <dbReference type="RefSeq" id="XP_014679724.1"/>
    </source>
</evidence>
<evidence type="ECO:0000256" key="1">
    <source>
        <dbReference type="ARBA" id="ARBA00004123"/>
    </source>
</evidence>
<proteinExistence type="inferred from homology"/>
<organism evidence="10 11">
    <name type="scientific">Priapulus caudatus</name>
    <name type="common">Priapulid worm</name>
    <dbReference type="NCBI Taxonomy" id="37621"/>
    <lineage>
        <taxon>Eukaryota</taxon>
        <taxon>Metazoa</taxon>
        <taxon>Ecdysozoa</taxon>
        <taxon>Scalidophora</taxon>
        <taxon>Priapulida</taxon>
        <taxon>Priapulimorpha</taxon>
        <taxon>Priapulimorphida</taxon>
        <taxon>Priapulidae</taxon>
        <taxon>Priapulus</taxon>
    </lineage>
</organism>
<dbReference type="GeneID" id="106819632"/>
<dbReference type="Pfam" id="PF03810">
    <property type="entry name" value="IBN_N"/>
    <property type="match status" value="1"/>
</dbReference>
<evidence type="ECO:0000256" key="2">
    <source>
        <dbReference type="ARBA" id="ARBA00004496"/>
    </source>
</evidence>
<name>A0ABM1F5K3_PRICU</name>
<dbReference type="RefSeq" id="XP_014679724.1">
    <property type="nucleotide sequence ID" value="XM_014824238.1"/>
</dbReference>
<reference evidence="11" key="1">
    <citation type="submission" date="2025-08" db="UniProtKB">
        <authorList>
            <consortium name="RefSeq"/>
        </authorList>
    </citation>
    <scope>IDENTIFICATION</scope>
</reference>
<evidence type="ECO:0000256" key="6">
    <source>
        <dbReference type="ARBA" id="ARBA00022927"/>
    </source>
</evidence>
<dbReference type="SUPFAM" id="SSF48371">
    <property type="entry name" value="ARM repeat"/>
    <property type="match status" value="1"/>
</dbReference>